<evidence type="ECO:0000313" key="12">
    <source>
        <dbReference type="Proteomes" id="UP000324897"/>
    </source>
</evidence>
<gene>
    <name evidence="11" type="ORF">EJB05_06365</name>
</gene>
<evidence type="ECO:0000259" key="10">
    <source>
        <dbReference type="Pfam" id="PF08541"/>
    </source>
</evidence>
<evidence type="ECO:0000256" key="1">
    <source>
        <dbReference type="ARBA" id="ARBA00001933"/>
    </source>
</evidence>
<keyword evidence="8" id="KW-0732">Signal</keyword>
<dbReference type="InterPro" id="IPR015424">
    <property type="entry name" value="PyrdxlP-dep_Trfase"/>
</dbReference>
<feature type="domain" description="FAE" evidence="9">
    <location>
        <begin position="26"/>
        <end position="313"/>
    </location>
</feature>
<dbReference type="EMBL" id="RWGY01000004">
    <property type="protein sequence ID" value="TVU46802.1"/>
    <property type="molecule type" value="Genomic_DNA"/>
</dbReference>
<name>A0A5J9WDM1_9POAL</name>
<dbReference type="AlphaFoldDB" id="A0A5J9WDM1"/>
<dbReference type="Pfam" id="PF00282">
    <property type="entry name" value="Pyridoxal_deC"/>
    <property type="match status" value="1"/>
</dbReference>
<dbReference type="InterPro" id="IPR016039">
    <property type="entry name" value="Thiolase-like"/>
</dbReference>
<dbReference type="EC" id="2.3.1.199" evidence="3"/>
<keyword evidence="5" id="KW-0663">Pyridoxal phosphate</keyword>
<dbReference type="InterPro" id="IPR013747">
    <property type="entry name" value="ACP_syn_III_C"/>
</dbReference>
<dbReference type="OrthoDB" id="329835at2759"/>
<dbReference type="CDD" id="cd00831">
    <property type="entry name" value="CHS_like"/>
    <property type="match status" value="1"/>
</dbReference>
<dbReference type="SUPFAM" id="SSF53901">
    <property type="entry name" value="Thiolase-like"/>
    <property type="match status" value="1"/>
</dbReference>
<sequence>MEELTALLVLILVVVASLATAAAWRRRHRSRCFLLDYVCYKPPDDQKMSTETMSAVADRSKRLSDPVRRFLLRVLLRSGLGERTYAPRTFLDGREESPTQQDAHDEMDAFFHGAVAELFERTGLRGRDVDVLVVNVGAFYPAPSLASRLVRAYGMRDDVAAYNLAGMGCSAVLVAVDVARNALLVRGPATALVVSAECIAPHWYAGEDRSLLLGQCLFRCGGAAALLTSDPALRARAKMELRCLVRSNIAADDDAHACAMLREDADGRVGAGLTKALPKAAARAFAVNLRALAPRVLPVAELARFAAAIAWQKLLRRRREDAAATINFKAGADHFCFHTGGAAVIKAVKRSLVLDDGDVEPSRMTLHRWGNTSSSSVFYVLSYMEAKGRLNKGDRVLMLTFGSGFKCNSCVWEVTGDMADKGVWVDCIDGYPPESLANPYMDKYASPIHVHGDKASDIQPAGTDTKPSGEKLHFAAEPAATATWATAGGQVHGCPATGGGPPHVNYLGTDERQPTLTLNFSRGSGQVIAQLVRHGFEGYRNIMQACRDNAMVLEDGLRKTSRFDIVSKQDHGCVPLAAFDVSDMLCRRFGWVVPAYVMSPDARRSTSRSSASSSGLTSPAPWPSASFSTSTRWCADARPSSKLATLPAVPTVRMGLPTTSRRCCRVQTQAWNRFVLADKNNGVCY</sequence>
<evidence type="ECO:0000256" key="4">
    <source>
        <dbReference type="ARBA" id="ARBA00022679"/>
    </source>
</evidence>
<feature type="non-terminal residue" evidence="11">
    <location>
        <position position="1"/>
    </location>
</feature>
<evidence type="ECO:0000259" key="9">
    <source>
        <dbReference type="Pfam" id="PF08392"/>
    </source>
</evidence>
<evidence type="ECO:0000256" key="5">
    <source>
        <dbReference type="ARBA" id="ARBA00022898"/>
    </source>
</evidence>
<evidence type="ECO:0000256" key="8">
    <source>
        <dbReference type="SAM" id="SignalP"/>
    </source>
</evidence>
<feature type="signal peptide" evidence="8">
    <location>
        <begin position="1"/>
        <end position="21"/>
    </location>
</feature>
<proteinExistence type="inferred from homology"/>
<dbReference type="Gene3D" id="3.40.47.10">
    <property type="match status" value="2"/>
</dbReference>
<dbReference type="GO" id="GO:0016830">
    <property type="term" value="F:carbon-carbon lyase activity"/>
    <property type="evidence" value="ECO:0007669"/>
    <property type="project" value="InterPro"/>
</dbReference>
<comment type="caution">
    <text evidence="11">The sequence shown here is derived from an EMBL/GenBank/DDBJ whole genome shotgun (WGS) entry which is preliminary data.</text>
</comment>
<reference evidence="11 12" key="1">
    <citation type="journal article" date="2019" name="Sci. Rep.">
        <title>A high-quality genome of Eragrostis curvula grass provides insights into Poaceae evolution and supports new strategies to enhance forage quality.</title>
        <authorList>
            <person name="Carballo J."/>
            <person name="Santos B.A.C.M."/>
            <person name="Zappacosta D."/>
            <person name="Garbus I."/>
            <person name="Selva J.P."/>
            <person name="Gallo C.A."/>
            <person name="Diaz A."/>
            <person name="Albertini E."/>
            <person name="Caccamo M."/>
            <person name="Echenique V."/>
        </authorList>
    </citation>
    <scope>NUCLEOTIDE SEQUENCE [LARGE SCALE GENOMIC DNA]</scope>
    <source>
        <strain evidence="12">cv. Victoria</strain>
        <tissue evidence="11">Leaf</tissue>
    </source>
</reference>
<dbReference type="SUPFAM" id="SSF53383">
    <property type="entry name" value="PLP-dependent transferases"/>
    <property type="match status" value="1"/>
</dbReference>
<dbReference type="GO" id="GO:0030170">
    <property type="term" value="F:pyridoxal phosphate binding"/>
    <property type="evidence" value="ECO:0007669"/>
    <property type="project" value="InterPro"/>
</dbReference>
<keyword evidence="4" id="KW-0808">Transferase</keyword>
<dbReference type="GO" id="GO:0009922">
    <property type="term" value="F:fatty acid elongase activity"/>
    <property type="evidence" value="ECO:0007669"/>
    <property type="project" value="UniProtKB-EC"/>
</dbReference>
<evidence type="ECO:0000256" key="2">
    <source>
        <dbReference type="ARBA" id="ARBA00005531"/>
    </source>
</evidence>
<dbReference type="InterPro" id="IPR002129">
    <property type="entry name" value="PyrdxlP-dep_de-COase"/>
</dbReference>
<feature type="compositionally biased region" description="Low complexity" evidence="7">
    <location>
        <begin position="607"/>
        <end position="619"/>
    </location>
</feature>
<dbReference type="GO" id="GO:0006633">
    <property type="term" value="P:fatty acid biosynthetic process"/>
    <property type="evidence" value="ECO:0007669"/>
    <property type="project" value="InterPro"/>
</dbReference>
<dbReference type="Pfam" id="PF08392">
    <property type="entry name" value="FAE1_CUT1_RppA"/>
    <property type="match status" value="1"/>
</dbReference>
<accession>A0A5J9WDM1</accession>
<dbReference type="InterPro" id="IPR012392">
    <property type="entry name" value="3-ktacl-CoA_syn"/>
</dbReference>
<dbReference type="PANTHER" id="PTHR31561">
    <property type="entry name" value="3-KETOACYL-COA SYNTHASE"/>
    <property type="match status" value="1"/>
</dbReference>
<keyword evidence="12" id="KW-1185">Reference proteome</keyword>
<protein>
    <recommendedName>
        <fullName evidence="3">very-long-chain 3-oxoacyl-CoA synthase</fullName>
        <ecNumber evidence="3">2.3.1.199</ecNumber>
    </recommendedName>
</protein>
<evidence type="ECO:0000256" key="7">
    <source>
        <dbReference type="SAM" id="MobiDB-lite"/>
    </source>
</evidence>
<dbReference type="Proteomes" id="UP000324897">
    <property type="component" value="Chromosome 5"/>
</dbReference>
<dbReference type="Pfam" id="PF08541">
    <property type="entry name" value="ACP_syn_III_C"/>
    <property type="match status" value="1"/>
</dbReference>
<keyword evidence="6" id="KW-0012">Acyltransferase</keyword>
<evidence type="ECO:0000256" key="6">
    <source>
        <dbReference type="ARBA" id="ARBA00023315"/>
    </source>
</evidence>
<feature type="domain" description="Beta-ketoacyl-[acyl-carrier-protein] synthase III C-terminal" evidence="10">
    <location>
        <begin position="333"/>
        <end position="413"/>
    </location>
</feature>
<dbReference type="InterPro" id="IPR013601">
    <property type="entry name" value="FAE1_typ3_polyketide_synth"/>
</dbReference>
<feature type="region of interest" description="Disordered" evidence="7">
    <location>
        <begin position="603"/>
        <end position="625"/>
    </location>
</feature>
<dbReference type="Gramene" id="TVU46802">
    <property type="protein sequence ID" value="TVU46802"/>
    <property type="gene ID" value="EJB05_06365"/>
</dbReference>
<evidence type="ECO:0000313" key="11">
    <source>
        <dbReference type="EMBL" id="TVU46802.1"/>
    </source>
</evidence>
<evidence type="ECO:0000256" key="3">
    <source>
        <dbReference type="ARBA" id="ARBA00012307"/>
    </source>
</evidence>
<organism evidence="11 12">
    <name type="scientific">Eragrostis curvula</name>
    <name type="common">weeping love grass</name>
    <dbReference type="NCBI Taxonomy" id="38414"/>
    <lineage>
        <taxon>Eukaryota</taxon>
        <taxon>Viridiplantae</taxon>
        <taxon>Streptophyta</taxon>
        <taxon>Embryophyta</taxon>
        <taxon>Tracheophyta</taxon>
        <taxon>Spermatophyta</taxon>
        <taxon>Magnoliopsida</taxon>
        <taxon>Liliopsida</taxon>
        <taxon>Poales</taxon>
        <taxon>Poaceae</taxon>
        <taxon>PACMAD clade</taxon>
        <taxon>Chloridoideae</taxon>
        <taxon>Eragrostideae</taxon>
        <taxon>Eragrostidinae</taxon>
        <taxon>Eragrostis</taxon>
    </lineage>
</organism>
<comment type="cofactor">
    <cofactor evidence="1">
        <name>pyridoxal 5'-phosphate</name>
        <dbReference type="ChEBI" id="CHEBI:597326"/>
    </cofactor>
</comment>
<feature type="chain" id="PRO_5023930271" description="very-long-chain 3-oxoacyl-CoA synthase" evidence="8">
    <location>
        <begin position="22"/>
        <end position="685"/>
    </location>
</feature>
<dbReference type="GO" id="GO:0016020">
    <property type="term" value="C:membrane"/>
    <property type="evidence" value="ECO:0007669"/>
    <property type="project" value="InterPro"/>
</dbReference>
<comment type="similarity">
    <text evidence="2">Belongs to the thiolase-like superfamily. Chalcone/stilbene synthases family.</text>
</comment>